<sequence length="120" mass="13716">MHELRERYPAIYQEFLKGNFVMKKSERPFSAISDDQAHEQNNKLTKSDGGAIGILDALERKWRMLHPGEKAPDDKSLNRWMKKFKETGSVAKAASPGTSEENVEHIRQSCVRSSKRSIAR</sequence>
<comment type="caution">
    <text evidence="2">The sequence shown here is derived from an EMBL/GenBank/DDBJ whole genome shotgun (WGS) entry which is preliminary data.</text>
</comment>
<dbReference type="OrthoDB" id="7994596at2759"/>
<evidence type="ECO:0000313" key="3">
    <source>
        <dbReference type="Proteomes" id="UP000499080"/>
    </source>
</evidence>
<proteinExistence type="predicted"/>
<evidence type="ECO:0000313" key="2">
    <source>
        <dbReference type="EMBL" id="GBM56781.1"/>
    </source>
</evidence>
<accession>A0A4Y2GV25</accession>
<gene>
    <name evidence="2" type="ORF">AVEN_38348_1</name>
</gene>
<name>A0A4Y2GV25_ARAVE</name>
<evidence type="ECO:0000256" key="1">
    <source>
        <dbReference type="SAM" id="MobiDB-lite"/>
    </source>
</evidence>
<dbReference type="PANTHER" id="PTHR47018">
    <property type="entry name" value="CXC DOMAIN-CONTAINING PROTEIN-RELATED"/>
    <property type="match status" value="1"/>
</dbReference>
<reference evidence="2 3" key="1">
    <citation type="journal article" date="2019" name="Sci. Rep.">
        <title>Orb-weaving spider Araneus ventricosus genome elucidates the spidroin gene catalogue.</title>
        <authorList>
            <person name="Kono N."/>
            <person name="Nakamura H."/>
            <person name="Ohtoshi R."/>
            <person name="Moran D.A.P."/>
            <person name="Shinohara A."/>
            <person name="Yoshida Y."/>
            <person name="Fujiwara M."/>
            <person name="Mori M."/>
            <person name="Tomita M."/>
            <person name="Arakawa K."/>
        </authorList>
    </citation>
    <scope>NUCLEOTIDE SEQUENCE [LARGE SCALE GENOMIC DNA]</scope>
</reference>
<dbReference type="Proteomes" id="UP000499080">
    <property type="component" value="Unassembled WGS sequence"/>
</dbReference>
<dbReference type="AlphaFoldDB" id="A0A4Y2GV25"/>
<organism evidence="2 3">
    <name type="scientific">Araneus ventricosus</name>
    <name type="common">Orbweaver spider</name>
    <name type="synonym">Epeira ventricosa</name>
    <dbReference type="NCBI Taxonomy" id="182803"/>
    <lineage>
        <taxon>Eukaryota</taxon>
        <taxon>Metazoa</taxon>
        <taxon>Ecdysozoa</taxon>
        <taxon>Arthropoda</taxon>
        <taxon>Chelicerata</taxon>
        <taxon>Arachnida</taxon>
        <taxon>Araneae</taxon>
        <taxon>Araneomorphae</taxon>
        <taxon>Entelegynae</taxon>
        <taxon>Araneoidea</taxon>
        <taxon>Araneidae</taxon>
        <taxon>Araneus</taxon>
    </lineage>
</organism>
<dbReference type="EMBL" id="BGPR01001564">
    <property type="protein sequence ID" value="GBM56781.1"/>
    <property type="molecule type" value="Genomic_DNA"/>
</dbReference>
<keyword evidence="3" id="KW-1185">Reference proteome</keyword>
<protein>
    <submittedName>
        <fullName evidence="2">Uncharacterized protein</fullName>
    </submittedName>
</protein>
<dbReference type="PANTHER" id="PTHR47018:SF4">
    <property type="match status" value="1"/>
</dbReference>
<feature type="region of interest" description="Disordered" evidence="1">
    <location>
        <begin position="88"/>
        <end position="120"/>
    </location>
</feature>